<organism evidence="1 2">
    <name type="scientific">Phytophthora fragariae</name>
    <dbReference type="NCBI Taxonomy" id="53985"/>
    <lineage>
        <taxon>Eukaryota</taxon>
        <taxon>Sar</taxon>
        <taxon>Stramenopiles</taxon>
        <taxon>Oomycota</taxon>
        <taxon>Peronosporomycetes</taxon>
        <taxon>Peronosporales</taxon>
        <taxon>Peronosporaceae</taxon>
        <taxon>Phytophthora</taxon>
    </lineage>
</organism>
<dbReference type="EMBL" id="QXFX01001332">
    <property type="protein sequence ID" value="KAE9092126.1"/>
    <property type="molecule type" value="Genomic_DNA"/>
</dbReference>
<evidence type="ECO:0000313" key="1">
    <source>
        <dbReference type="EMBL" id="KAE9092126.1"/>
    </source>
</evidence>
<dbReference type="Proteomes" id="UP000488956">
    <property type="component" value="Unassembled WGS sequence"/>
</dbReference>
<comment type="caution">
    <text evidence="1">The sequence shown here is derived from an EMBL/GenBank/DDBJ whole genome shotgun (WGS) entry which is preliminary data.</text>
</comment>
<sequence>MPQWQRYGVAAARSPSATLSARSWSPPTRLALRQRSVPAVCELLDVRLRLVLSEQVGQHTVPQLLEEAVAPMDPEKKELNAEMDASRDRFRVGARFKGPVGTYMGSRRYFKFVNISFGGWMNAANPCSQLH</sequence>
<name>A0A6G0KLN3_9STRA</name>
<reference evidence="1 2" key="1">
    <citation type="submission" date="2018-09" db="EMBL/GenBank/DDBJ databases">
        <title>Genomic investigation of the strawberry pathogen Phytophthora fragariae indicates pathogenicity is determined by transcriptional variation in three key races.</title>
        <authorList>
            <person name="Adams T.M."/>
            <person name="Armitage A.D."/>
            <person name="Sobczyk M.K."/>
            <person name="Bates H.J."/>
            <person name="Dunwell J.M."/>
            <person name="Nellist C.F."/>
            <person name="Harrison R.J."/>
        </authorList>
    </citation>
    <scope>NUCLEOTIDE SEQUENCE [LARGE SCALE GENOMIC DNA]</scope>
    <source>
        <strain evidence="1 2">ONT-3</strain>
    </source>
</reference>
<dbReference type="AlphaFoldDB" id="A0A6G0KLN3"/>
<accession>A0A6G0KLN3</accession>
<evidence type="ECO:0000313" key="2">
    <source>
        <dbReference type="Proteomes" id="UP000488956"/>
    </source>
</evidence>
<protein>
    <submittedName>
        <fullName evidence="1">Uncharacterized protein</fullName>
    </submittedName>
</protein>
<gene>
    <name evidence="1" type="ORF">PF010_g17925</name>
</gene>
<proteinExistence type="predicted"/>